<organism evidence="2">
    <name type="scientific">Ixodes ricinus</name>
    <name type="common">Common tick</name>
    <name type="synonym">Acarus ricinus</name>
    <dbReference type="NCBI Taxonomy" id="34613"/>
    <lineage>
        <taxon>Eukaryota</taxon>
        <taxon>Metazoa</taxon>
        <taxon>Ecdysozoa</taxon>
        <taxon>Arthropoda</taxon>
        <taxon>Chelicerata</taxon>
        <taxon>Arachnida</taxon>
        <taxon>Acari</taxon>
        <taxon>Parasitiformes</taxon>
        <taxon>Ixodida</taxon>
        <taxon>Ixodoidea</taxon>
        <taxon>Ixodidae</taxon>
        <taxon>Ixodinae</taxon>
        <taxon>Ixodes</taxon>
    </lineage>
</organism>
<feature type="transmembrane region" description="Helical" evidence="1">
    <location>
        <begin position="68"/>
        <end position="85"/>
    </location>
</feature>
<evidence type="ECO:0000313" key="2">
    <source>
        <dbReference type="EMBL" id="JAR89410.1"/>
    </source>
</evidence>
<name>A0A147BF19_IXORI</name>
<keyword evidence="1" id="KW-0472">Membrane</keyword>
<keyword evidence="1" id="KW-1133">Transmembrane helix</keyword>
<proteinExistence type="predicted"/>
<sequence>MWCSFAVVDITAMTSTLCFRPRSFITRHSLRNATFLGVRGSLLSLLRLAFDATSVTVLCRRTLDPHRAMARFFTATLGLMSWFTLLSPQAFHVTLTSTVVEMYL</sequence>
<keyword evidence="1" id="KW-0812">Transmembrane</keyword>
<protein>
    <submittedName>
        <fullName evidence="2">Uncharacterized protein</fullName>
    </submittedName>
</protein>
<evidence type="ECO:0000256" key="1">
    <source>
        <dbReference type="SAM" id="Phobius"/>
    </source>
</evidence>
<accession>A0A147BF19</accession>
<dbReference type="EMBL" id="GEGO01005994">
    <property type="protein sequence ID" value="JAR89410.1"/>
    <property type="molecule type" value="Transcribed_RNA"/>
</dbReference>
<dbReference type="AlphaFoldDB" id="A0A147BF19"/>
<reference evidence="2" key="1">
    <citation type="journal article" date="2018" name="PLoS Negl. Trop. Dis.">
        <title>Sialome diversity of ticks revealed by RNAseq of single tick salivary glands.</title>
        <authorList>
            <person name="Perner J."/>
            <person name="Kropackova S."/>
            <person name="Kopacek P."/>
            <person name="Ribeiro J.M."/>
        </authorList>
    </citation>
    <scope>NUCLEOTIDE SEQUENCE</scope>
    <source>
        <strain evidence="2">Siblings of single egg batch collected in Ceske Budejovice</strain>
        <tissue evidence="2">Salivary glands</tissue>
    </source>
</reference>